<dbReference type="OrthoDB" id="2506088at2759"/>
<accession>A0A0C9VR95</accession>
<feature type="region of interest" description="Disordered" evidence="1">
    <location>
        <begin position="105"/>
        <end position="124"/>
    </location>
</feature>
<proteinExistence type="predicted"/>
<feature type="compositionally biased region" description="Basic residues" evidence="1">
    <location>
        <begin position="1191"/>
        <end position="1203"/>
    </location>
</feature>
<protein>
    <submittedName>
        <fullName evidence="2">Uncharacterized protein</fullName>
    </submittedName>
</protein>
<organism evidence="2 3">
    <name type="scientific">Sphaerobolus stellatus (strain SS14)</name>
    <dbReference type="NCBI Taxonomy" id="990650"/>
    <lineage>
        <taxon>Eukaryota</taxon>
        <taxon>Fungi</taxon>
        <taxon>Dikarya</taxon>
        <taxon>Basidiomycota</taxon>
        <taxon>Agaricomycotina</taxon>
        <taxon>Agaricomycetes</taxon>
        <taxon>Phallomycetidae</taxon>
        <taxon>Geastrales</taxon>
        <taxon>Sphaerobolaceae</taxon>
        <taxon>Sphaerobolus</taxon>
    </lineage>
</organism>
<keyword evidence="3" id="KW-1185">Reference proteome</keyword>
<name>A0A0C9VR95_SPHS4</name>
<dbReference type="PANTHER" id="PTHR31912">
    <property type="entry name" value="IP13529P"/>
    <property type="match status" value="1"/>
</dbReference>
<dbReference type="PANTHER" id="PTHR31912:SF34">
    <property type="entry name" value="NOTOCHORD-RELATED PROTEIN"/>
    <property type="match status" value="1"/>
</dbReference>
<feature type="region of interest" description="Disordered" evidence="1">
    <location>
        <begin position="1104"/>
        <end position="1203"/>
    </location>
</feature>
<dbReference type="HOGENOM" id="CLU_004591_2_0_1"/>
<dbReference type="Proteomes" id="UP000054279">
    <property type="component" value="Unassembled WGS sequence"/>
</dbReference>
<dbReference type="EMBL" id="KN837144">
    <property type="protein sequence ID" value="KIJ40446.1"/>
    <property type="molecule type" value="Genomic_DNA"/>
</dbReference>
<reference evidence="2 3" key="1">
    <citation type="submission" date="2014-06" db="EMBL/GenBank/DDBJ databases">
        <title>Evolutionary Origins and Diversification of the Mycorrhizal Mutualists.</title>
        <authorList>
            <consortium name="DOE Joint Genome Institute"/>
            <consortium name="Mycorrhizal Genomics Consortium"/>
            <person name="Kohler A."/>
            <person name="Kuo A."/>
            <person name="Nagy L.G."/>
            <person name="Floudas D."/>
            <person name="Copeland A."/>
            <person name="Barry K.W."/>
            <person name="Cichocki N."/>
            <person name="Veneault-Fourrey C."/>
            <person name="LaButti K."/>
            <person name="Lindquist E.A."/>
            <person name="Lipzen A."/>
            <person name="Lundell T."/>
            <person name="Morin E."/>
            <person name="Murat C."/>
            <person name="Riley R."/>
            <person name="Ohm R."/>
            <person name="Sun H."/>
            <person name="Tunlid A."/>
            <person name="Henrissat B."/>
            <person name="Grigoriev I.V."/>
            <person name="Hibbett D.S."/>
            <person name="Martin F."/>
        </authorList>
    </citation>
    <scope>NUCLEOTIDE SEQUENCE [LARGE SCALE GENOMIC DNA]</scope>
    <source>
        <strain evidence="2 3">SS14</strain>
    </source>
</reference>
<sequence>MRGRGHKIQLADFWEEHLQTGKLRCKICAKYDIAHTWLARNSRKGHESGATHLANVKLKEVAETKQAHERAQLQAILNGAPILLQPQAPDPSSLRSFNMQFDESIPGYESDSSDHNAPSSGGDKARVDDLEWLIQYFDEQCDMSDIKEDSIGAEDSGGDDLGKNAEDFQTQRVAAVLSDWDHQKSNWFPYPNKTMFLIDLLDNLPRPRLSKSHLVFLFWMLKQLGVQDVPSIDQLRDMQKKLKDQCGGITTQRFQSDLGNIFYVNELAELIAQDYSNPQTAPLLEFYPEETDSNFSEIWQGRKIREMDPDLLTPMVRKGMKDYYVKELAETKDGVLVIPIRWLRRNGKLFVNAYCVENIDGCLYVQTCTQININVDDFRFNFLDLQVQGDLLWSGFVGNNRYSDTSFSFASQMPNRLRDLAKGDELYTSWVVAWADDVGGNVSKQYNAHKNFYVTHGNLPGQLLQREFHVRFASTSPHASTAEQAKALREMVNKSHEDPIQAYNAATGRVCCFRMVVPMLPADNPQQAEESSQIGPNGNCKCRKCKCGGPATYVESDEGFHLLHEPGDPRTTEDTLIEIKAQIDLAAEGRSKPVQDRQTNTGIKDKVTQGWIVKMKDKYKAIQLLQPELSPIEIKASKSHGTLFSHSKASGLDPHRDTPVELLHTMLLGIVKYVWHNVNQTWSDTERATFLLRLQSTDISGMNIPPIRAGYMIQYRNSLIGKQFRVLMQLMLFHVHDLLNEPRYTLIKTIGRLGALLWFPEIQNLEEYLEDVEIAIANVLDAFDSVDGGHIIDKMKIHLLVHIPEDIRNHGPLVRSETEQSSGTIQRHCCQVSRMDFTKHIVCGGYWYNKITDEWNCAGPGVRETLENHSLVQRLLGWAPHIHSEAGSFTRYPQKHTEVKSWQEWNIHSHSLTTPMLIPPEAESQWESFKSVTAQNGDECCEDFWVIAQLHEEPPVIGRISKILRSRESSERLVMLKHYQISESRHPRLDLPLLSFPPCEMPWIAINGHEIICSINVQHDCSSSECGATGVRPIIQEREKTTRNISFIEHKNEDIFVLNLFTLHNAHIIQRLLPRSLTSIKPLHVDRRKFHDGVAETVRITRNCRRKTAAEKRQAKSKSTNVEPALISRKRKRGITGEVLRNEEGEADDETESEAPPPEDSEDEYRNGQDWSDGGGCSGEDDSFNIPVPIRSRRAHAIKQTKF</sequence>
<dbReference type="AlphaFoldDB" id="A0A0C9VR95"/>
<evidence type="ECO:0000313" key="2">
    <source>
        <dbReference type="EMBL" id="KIJ40446.1"/>
    </source>
</evidence>
<evidence type="ECO:0000256" key="1">
    <source>
        <dbReference type="SAM" id="MobiDB-lite"/>
    </source>
</evidence>
<feature type="compositionally biased region" description="Acidic residues" evidence="1">
    <location>
        <begin position="1145"/>
        <end position="1163"/>
    </location>
</feature>
<evidence type="ECO:0000313" key="3">
    <source>
        <dbReference type="Proteomes" id="UP000054279"/>
    </source>
</evidence>
<gene>
    <name evidence="2" type="ORF">M422DRAFT_49166</name>
</gene>